<dbReference type="SUPFAM" id="SSF56801">
    <property type="entry name" value="Acetyl-CoA synthetase-like"/>
    <property type="match status" value="1"/>
</dbReference>
<keyword evidence="6" id="KW-0677">Repeat</keyword>
<dbReference type="InterPro" id="IPR045851">
    <property type="entry name" value="AMP-bd_C_sf"/>
</dbReference>
<evidence type="ECO:0000256" key="9">
    <source>
        <dbReference type="ARBA" id="ARBA00029443"/>
    </source>
</evidence>
<dbReference type="PROSITE" id="PS52004">
    <property type="entry name" value="KS3_2"/>
    <property type="match status" value="1"/>
</dbReference>
<feature type="active site" description="Proton acceptor; for dehydratase activity" evidence="10">
    <location>
        <position position="975"/>
    </location>
</feature>
<evidence type="ECO:0008006" key="16">
    <source>
        <dbReference type="Google" id="ProtNLM"/>
    </source>
</evidence>
<keyword evidence="8" id="KW-0511">Multifunctional enzyme</keyword>
<dbReference type="PROSITE" id="PS00012">
    <property type="entry name" value="PHOSPHOPANTETHEINE"/>
    <property type="match status" value="1"/>
</dbReference>
<protein>
    <recommendedName>
        <fullName evidence="16">Carrier domain-containing protein</fullName>
    </recommendedName>
</protein>
<evidence type="ECO:0000256" key="1">
    <source>
        <dbReference type="ARBA" id="ARBA00022450"/>
    </source>
</evidence>
<evidence type="ECO:0000313" key="14">
    <source>
        <dbReference type="EMBL" id="RYO78507.1"/>
    </source>
</evidence>
<dbReference type="SUPFAM" id="SSF55048">
    <property type="entry name" value="Probable ACP-binding domain of malonyl-CoA ACP transacylase"/>
    <property type="match status" value="1"/>
</dbReference>
<dbReference type="InterPro" id="IPR001242">
    <property type="entry name" value="Condensation_dom"/>
</dbReference>
<dbReference type="SUPFAM" id="SSF47336">
    <property type="entry name" value="ACP-like"/>
    <property type="match status" value="2"/>
</dbReference>
<dbReference type="NCBIfam" id="TIGR01733">
    <property type="entry name" value="AA-adenyl-dom"/>
    <property type="match status" value="1"/>
</dbReference>
<dbReference type="Pfam" id="PF02801">
    <property type="entry name" value="Ketoacyl-synt_C"/>
    <property type="match status" value="1"/>
</dbReference>
<dbReference type="InterPro" id="IPR001227">
    <property type="entry name" value="Ac_transferase_dom_sf"/>
</dbReference>
<dbReference type="InterPro" id="IPR014030">
    <property type="entry name" value="Ketoacyl_synth_N"/>
</dbReference>
<dbReference type="InterPro" id="IPR000873">
    <property type="entry name" value="AMP-dep_synth/lig_dom"/>
</dbReference>
<keyword evidence="2" id="KW-0597">Phosphoprotein</keyword>
<dbReference type="Pfam" id="PF00109">
    <property type="entry name" value="ketoacyl-synt"/>
    <property type="match status" value="1"/>
</dbReference>
<evidence type="ECO:0000259" key="13">
    <source>
        <dbReference type="PROSITE" id="PS52019"/>
    </source>
</evidence>
<dbReference type="SMART" id="SM00823">
    <property type="entry name" value="PKS_PP"/>
    <property type="match status" value="2"/>
</dbReference>
<dbReference type="PROSITE" id="PS52019">
    <property type="entry name" value="PKS_MFAS_DH"/>
    <property type="match status" value="1"/>
</dbReference>
<evidence type="ECO:0000256" key="3">
    <source>
        <dbReference type="ARBA" id="ARBA00022598"/>
    </source>
</evidence>
<dbReference type="InterPro" id="IPR010071">
    <property type="entry name" value="AA_adenyl_dom"/>
</dbReference>
<dbReference type="InterPro" id="IPR049900">
    <property type="entry name" value="PKS_mFAS_DH"/>
</dbReference>
<dbReference type="Gene3D" id="3.30.559.10">
    <property type="entry name" value="Chloramphenicol acetyltransferase-like domain"/>
    <property type="match status" value="1"/>
</dbReference>
<dbReference type="Pfam" id="PF00668">
    <property type="entry name" value="Condensation"/>
    <property type="match status" value="1"/>
</dbReference>
<proteinExistence type="inferred from homology"/>
<dbReference type="SMART" id="SM00822">
    <property type="entry name" value="PKS_KR"/>
    <property type="match status" value="1"/>
</dbReference>
<dbReference type="SUPFAM" id="SSF52151">
    <property type="entry name" value="FabD/lysophospholipase-like"/>
    <property type="match status" value="1"/>
</dbReference>
<dbReference type="Gene3D" id="3.40.50.720">
    <property type="entry name" value="NAD(P)-binding Rossmann-like Domain"/>
    <property type="match status" value="2"/>
</dbReference>
<keyword evidence="3" id="KW-0436">Ligase</keyword>
<dbReference type="InterPro" id="IPR042104">
    <property type="entry name" value="PKS_dehydratase_sf"/>
</dbReference>
<evidence type="ECO:0000259" key="11">
    <source>
        <dbReference type="PROSITE" id="PS50075"/>
    </source>
</evidence>
<dbReference type="SUPFAM" id="SSF52777">
    <property type="entry name" value="CoA-dependent acyltransferases"/>
    <property type="match status" value="2"/>
</dbReference>
<dbReference type="Pfam" id="PF07993">
    <property type="entry name" value="NAD_binding_4"/>
    <property type="match status" value="1"/>
</dbReference>
<evidence type="ECO:0000313" key="15">
    <source>
        <dbReference type="Proteomes" id="UP000294003"/>
    </source>
</evidence>
<feature type="region of interest" description="N-terminal hotdog fold" evidence="10">
    <location>
        <begin position="943"/>
        <end position="1077"/>
    </location>
</feature>
<dbReference type="InterPro" id="IPR050091">
    <property type="entry name" value="PKS_NRPS_Biosynth_Enz"/>
</dbReference>
<dbReference type="InterPro" id="IPR049551">
    <property type="entry name" value="PKS_DH_C"/>
</dbReference>
<dbReference type="InterPro" id="IPR020806">
    <property type="entry name" value="PKS_PP-bd"/>
</dbReference>
<dbReference type="InterPro" id="IPR013968">
    <property type="entry name" value="PKS_KR"/>
</dbReference>
<dbReference type="PANTHER" id="PTHR43775:SF20">
    <property type="entry name" value="HYBRID PKS-NRPS SYNTHETASE APDA"/>
    <property type="match status" value="1"/>
</dbReference>
<dbReference type="Pfam" id="PF16197">
    <property type="entry name" value="KAsynt_C_assoc"/>
    <property type="match status" value="1"/>
</dbReference>
<dbReference type="InterPro" id="IPR006162">
    <property type="entry name" value="Ppantetheine_attach_site"/>
</dbReference>
<evidence type="ECO:0000256" key="4">
    <source>
        <dbReference type="ARBA" id="ARBA00022603"/>
    </source>
</evidence>
<evidence type="ECO:0000256" key="2">
    <source>
        <dbReference type="ARBA" id="ARBA00022553"/>
    </source>
</evidence>
<dbReference type="SMART" id="SM00826">
    <property type="entry name" value="PKS_DH"/>
    <property type="match status" value="1"/>
</dbReference>
<dbReference type="InterPro" id="IPR013120">
    <property type="entry name" value="FAR_NAD-bd"/>
</dbReference>
<dbReference type="Pfam" id="PF00550">
    <property type="entry name" value="PP-binding"/>
    <property type="match status" value="1"/>
</dbReference>
<dbReference type="InterPro" id="IPR014031">
    <property type="entry name" value="Ketoacyl_synth_C"/>
</dbReference>
<keyword evidence="5" id="KW-0808">Transferase</keyword>
<evidence type="ECO:0000256" key="8">
    <source>
        <dbReference type="ARBA" id="ARBA00023268"/>
    </source>
</evidence>
<dbReference type="InterPro" id="IPR014043">
    <property type="entry name" value="Acyl_transferase_dom"/>
</dbReference>
<dbReference type="InterPro" id="IPR057326">
    <property type="entry name" value="KR_dom"/>
</dbReference>
<evidence type="ECO:0000256" key="6">
    <source>
        <dbReference type="ARBA" id="ARBA00022737"/>
    </source>
</evidence>
<dbReference type="InterPro" id="IPR042099">
    <property type="entry name" value="ANL_N_sf"/>
</dbReference>
<keyword evidence="15" id="KW-1185">Reference proteome</keyword>
<dbReference type="InterPro" id="IPR016035">
    <property type="entry name" value="Acyl_Trfase/lysoPLipase"/>
</dbReference>
<dbReference type="Gene3D" id="3.30.559.30">
    <property type="entry name" value="Nonribosomal peptide synthetase, condensation domain"/>
    <property type="match status" value="1"/>
</dbReference>
<dbReference type="InterPro" id="IPR020841">
    <property type="entry name" value="PKS_Beta-ketoAc_synthase_dom"/>
</dbReference>
<keyword evidence="4" id="KW-0489">Methyltransferase</keyword>
<dbReference type="CDD" id="cd00833">
    <property type="entry name" value="PKS"/>
    <property type="match status" value="1"/>
</dbReference>
<dbReference type="InterPro" id="IPR032821">
    <property type="entry name" value="PKS_assoc"/>
</dbReference>
<evidence type="ECO:0000256" key="10">
    <source>
        <dbReference type="PROSITE-ProRule" id="PRU01363"/>
    </source>
</evidence>
<keyword evidence="1" id="KW-0596">Phosphopantetheine</keyword>
<feature type="domain" description="Ketosynthase family 3 (KS3)" evidence="12">
    <location>
        <begin position="4"/>
        <end position="442"/>
    </location>
</feature>
<dbReference type="Pfam" id="PF00698">
    <property type="entry name" value="Acyl_transf_1"/>
    <property type="match status" value="1"/>
</dbReference>
<dbReference type="Gene3D" id="3.10.129.110">
    <property type="entry name" value="Polyketide synthase dehydratase"/>
    <property type="match status" value="1"/>
</dbReference>
<dbReference type="EMBL" id="QJNS01000379">
    <property type="protein sequence ID" value="RYO78507.1"/>
    <property type="molecule type" value="Genomic_DNA"/>
</dbReference>
<dbReference type="Gene3D" id="3.40.366.10">
    <property type="entry name" value="Malonyl-Coenzyme A Acyl Carrier Protein, domain 2"/>
    <property type="match status" value="1"/>
</dbReference>
<keyword evidence="7" id="KW-0560">Oxidoreductase</keyword>
<dbReference type="SUPFAM" id="SSF53901">
    <property type="entry name" value="Thiolase-like"/>
    <property type="match status" value="1"/>
</dbReference>
<dbReference type="PROSITE" id="PS50075">
    <property type="entry name" value="CARRIER"/>
    <property type="match status" value="2"/>
</dbReference>
<dbReference type="CDD" id="cd05930">
    <property type="entry name" value="A_NRPS"/>
    <property type="match status" value="1"/>
</dbReference>
<feature type="active site" description="Proton donor; for dehydratase activity" evidence="10">
    <location>
        <position position="1148"/>
    </location>
</feature>
<dbReference type="InterPro" id="IPR018201">
    <property type="entry name" value="Ketoacyl_synth_AS"/>
</dbReference>
<dbReference type="InterPro" id="IPR023213">
    <property type="entry name" value="CAT-like_dom_sf"/>
</dbReference>
<dbReference type="Gene3D" id="3.40.47.10">
    <property type="match status" value="1"/>
</dbReference>
<sequence length="3720" mass="409309">MGTPEPIAIIGTGCRFPGNATTSSMLFDVLHSPRDLLASIPEERFSTRGFYHEKVQYHGHTNVQQSYLLSGEGSHRCFDAQFFGISPAEANVIDPQMRLLLETVYEALENAGQTIKGLQGSNTAVYAGLMTSDYEHIMSRDEDAMGTYHVTGTSRALMSNRISYFFDWHGPSMTIDTACSSSLYAVHHAVQQLRSGASRVAVAAGSNLLLDPVGYIAESKLQMLSPGSRSRMWDASADGYAGGEGVAAIILKTLSAAEKDGDHVECIIRETAVNQDGRTKGITVPSAEAQANLIRNCYDRAGLDIYSPTGRPQYFEAHGTGTPSGDPIEAEAISGAFFDDNVTGTACPKPLLVGSIKTVMGHTEAVAGLAGILKASLALQHSVVLPNLLFNRLNPQIEPFYNNFHIPTTAMPWPCVPESSPRRASVNSFGFGGANAHAILESYSASSRKDSSYNGPVFCPFIFSAASEVSLIRYLEAICNYLKGKGTNVNMRDLAYTLHSRRTRFPFIATFSSSTAKQLASKIEQYVQKLKFDAGELLGVQAHTTLDCSKPRVLGVFTGQGAQWVRMGARLISESASARRVLDKLQARLARLPVDDRPSWFLAEELQKEATSSRVSEAELSQPLCTAIGILLVDTLREACVRLTAVVGFSSGEIAAAYAAGIISAEDAICIAYYCGLYAKLAQGPEGQAGTMLAVGTSADDIDELLQEPEFEGRACIAAVNSSASVTLSGDADAIKELSVVLKDEKKFTRLLKVDKAYHSHHMVPCSTSYLRSLQTLNIQVHTTSQCVWFSSVYEDGVANLASSLKGPYWDSNMLNPVRFKQAIERACLEAGPFDLAIEVGPHPALKGPAMQVIKDITSKSIPYTSLLQRGIDDLEAVASGLGYASKHTGEGFVDFQSYDAFMSGAAIPEIVKTLPPYCWNHKEYWHESRYSRAVRRRSDDVHELLGHLSPDSTERDMRWRHLLRPKEMPWLRGHQLQNRIVFPAAGYVVAALEASNAMLQGDSASIIKVTNLEIGQALTFDKADSSVETMFSVTDIDRNGNKDITAKFTYNAATGKKGDVLDVLASGSICIRLCGPSPTALPARSARPPNFIRLKADDFYNALAKLEYQYSDDFVALSGLERKLGAATGFISNVEGSQLLVHPAMLDAAFQSVLLTASAPGDGSLWSMHVPRRIESVAINPELCMSEMSRGKRLAFDAFQPSGASTIAGDVDIFPEGLRHAMIQIEGLECVPFAPPTAKDDKVLFSSTIWGNAFPNAVDVTYDGLKTSQQYDLACILERMACFYLREFNRDVPLDHKSRRQGPYTSFFKFASHTLARAKRLGRPFWEPKWENDSFETIAMVSAACKDIIDVRLLHTIGQRLAGIVMNETPAIEISMKDNLLAQYYQDALGMQEYTQYLARTAVDDRVAFIRDPLSSSSTASSPGTVIQDLILLGGSSLKVSKLKALLEPLLQQFCSSMKTFTTLADMQSFEIPSGTTVLSLVDLDRPVFSDPDETSWNVMKSMFQEAGAVLWVTQGRRAANPYANMTIGLLRSAINEIPGLEVQFLDVEDPERLDARTVGEALLRFKAVVDWKQGDHREFEENAFVTVERELVIEKGGRLVIPRIMPDKELNERYNSSRHPIYDLTDTSEHVVSLVATVRGHVLQREPEILAGSKSTAPIERITHSLLAPIRVAGHGQLFLALGIFRESQARFIALSTKNTSAMSHNTFLAFPVAVASGSEASFLYLVSLLNLTSQIIQGVEAGDRVLVHEPTPEMMAIIRDKAQARGISVTFTTSRNDGSPACIPIHPNSPKRVLQSLNLGSITVFLDLGNTNESRHVAGRIRSQLSALCRCETIHADVREDGRAPSSAYASKVRSQLYDNIVDAGNELSKFLRLDQQYKVIRPGDISEYDHLLAPQSIVDWSMENKVSTKVLPIDSQSVFSGSKTYWLAGLSGSLGLSLLVLHDTAISEMSLETFQKVTQPKVEGSIHLNSLFQQDTLDFFVFFSSVSVVIGTPGQSAYVAANMFMVSLAEQRRRRGLAASAINIGPIIGAGYIAQQQISIATVKRPLAYMNMSEQDFHQLFAEAIVAGRPHSTSSIEITSGVRGVRMDEETQPIWASNPLMSHYILNGESVDNTPAGRGSREPLKMQLLHAQNHVAVRRLIEDALLEKLGILLQLDVGTMDRDRLETIRLDELGLDSLMATEIRAWLLKNLQVNYPVLKILSGISVLELVEAAVNGIPPVMIPDVETSHESRSAVIAQTTGTQSTSASDSLLLETATAHRSSDEIASTSDSSELAVDMHVPTSSKPVVLTSVGLSSNQSMFWFVSQLFENRASLNFVGSCRISGPLNIPGLERATKALGQQHEALRTCFNASNGHVVQGVMEASIIRLEHREILDDEAMATAIVRTSEEVQKHHYDLDRGETLRLIVLSSSSTRHGLILGTSHLCMDGLSIQILLTDLFRHYNKELGSQDTFQYRDYVQSQKQDLDSGEFEKEFRFWEAQYPEFPPPLPILRVSRAKARPSLTTFNDDKVETRISFGTKSQIQTVCRNCRVTPFHFYLACYRALLSRYADTRDVSIGIGDANRSEDRMMSGIGVFNNVLPLRFRTNVSSKFEDVLQETRNIAYAGLKNSRVPFQALLERLDPPRSATHTPIFQCSLNYRQGQRKKEVWGDCELELLSIDISKTGYDLALDINDDQKGDCLVTLIIRSDLYQKSEAEILVKSYEKLVRAFAAESNAVLNQPGMYEHADTIMAMHFSRGQPRTTQWGETVIHRIDHISRTLPDAIAIQGSSESVTTYAELTKLSSSIATNLTASGAVGGSRIATLQAPTVRWIASILAIMRIGAVYVPLDLSMPRARLATIVRDCEPDLVLLDDATKLEIHELRRPEMLPINVSELDPAKQPSPISATASDHAMILYTSGSSGAPKGVILKHEGIRNWIEPAQELYCLVAETVLQQSACTFDMSFEQMLFALCFGGSLYLLPRSLRGDAYAITDLIAQKGITFTVATPTEYSSWLTYRHNNLLSGSKWRVALSGGEPVTNSLLAQFRDLHKPDLHFFNSYGPTETTVTATAMEIRYEDDVSHCDSIAAGFVLPNYSVYVVSEHFNLVPPEVQGEIYIGGPGVAAHYLNDPTLTAEKFVPDVFAANETKAKGWTMMHRSGDLGRWRKDGALLIEGRISGDTQIKLRGIRVDLREIEDAMLKAAGGSLSDAVVSIRRSTSESHEFLIAHVVFDSLHPEEGRAELLRSLPASLPLPKHMCPVAVIPLRQMPRTSSSKLDRKAICALPLQEMTTHEEERYNDELTETEKRLRDIWVAVIQGQFKNSRPIMPDTDFFHIGGTSLLLLGLQAEIREIFGANLPVINLLEASTLGTMARLIKNEAGPSETINWEEETRPNPAILGLIETTREMSRDWSVVVLTGSTGFLGRAILGALIAEDKVEKVHCIGIRGVSSRKDITRHDKVHLHEGDLTLPRLGLTENDACSIFSKAGCIIHSGAQVSHSQSYRSLRLPNLQSTKELVEMCLPYRTPLHYVSTTQVGAYYSENTGRREFPEVSVAAFKPPQAGFEGYPASKWASECFLERLHQKFAAGDASWPIFVHRPTMISRAVDDPERDVIHSIRQFSTRMAAVPVMPNYQGFLDTVALQDVVFGIMDAVKGADGTKPGVQFRHYFGKEVLSCDDPISAILLDTGDRGGPVEELPPLEWARRAGELGLHPHVVKWVESAAVQREQVFPKVIHGDLAE</sequence>
<comment type="caution">
    <text evidence="14">The sequence shown here is derived from an EMBL/GenBank/DDBJ whole genome shotgun (WGS) entry which is preliminary data.</text>
</comment>
<dbReference type="InterPro" id="IPR016036">
    <property type="entry name" value="Malonyl_transacylase_ACP-bd"/>
</dbReference>
<dbReference type="InterPro" id="IPR016039">
    <property type="entry name" value="Thiolase-like"/>
</dbReference>
<dbReference type="InterPro" id="IPR009081">
    <property type="entry name" value="PP-bd_ACP"/>
</dbReference>
<dbReference type="CDD" id="cd19532">
    <property type="entry name" value="C_PKS-NRPS"/>
    <property type="match status" value="1"/>
</dbReference>
<dbReference type="Pfam" id="PF08659">
    <property type="entry name" value="KR"/>
    <property type="match status" value="1"/>
</dbReference>
<dbReference type="SMART" id="SM00825">
    <property type="entry name" value="PKS_KS"/>
    <property type="match status" value="1"/>
</dbReference>
<dbReference type="Gene3D" id="3.40.50.12780">
    <property type="entry name" value="N-terminal domain of ligase-like"/>
    <property type="match status" value="1"/>
</dbReference>
<dbReference type="SUPFAM" id="SSF51735">
    <property type="entry name" value="NAD(P)-binding Rossmann-fold domains"/>
    <property type="match status" value="2"/>
</dbReference>
<dbReference type="InterPro" id="IPR020845">
    <property type="entry name" value="AMP-binding_CS"/>
</dbReference>
<dbReference type="Pfam" id="PF00501">
    <property type="entry name" value="AMP-binding"/>
    <property type="match status" value="1"/>
</dbReference>
<dbReference type="PANTHER" id="PTHR43775">
    <property type="entry name" value="FATTY ACID SYNTHASE"/>
    <property type="match status" value="1"/>
</dbReference>
<dbReference type="InterPro" id="IPR036736">
    <property type="entry name" value="ACP-like_sf"/>
</dbReference>
<organism evidence="14 15">
    <name type="scientific">Monosporascus cannonballus</name>
    <dbReference type="NCBI Taxonomy" id="155416"/>
    <lineage>
        <taxon>Eukaryota</taxon>
        <taxon>Fungi</taxon>
        <taxon>Dikarya</taxon>
        <taxon>Ascomycota</taxon>
        <taxon>Pezizomycotina</taxon>
        <taxon>Sordariomycetes</taxon>
        <taxon>Xylariomycetidae</taxon>
        <taxon>Xylariales</taxon>
        <taxon>Xylariales incertae sedis</taxon>
        <taxon>Monosporascus</taxon>
    </lineage>
</organism>
<dbReference type="SMART" id="SM00827">
    <property type="entry name" value="PKS_AT"/>
    <property type="match status" value="1"/>
</dbReference>
<dbReference type="Pfam" id="PF21089">
    <property type="entry name" value="PKS_DH_N"/>
    <property type="match status" value="1"/>
</dbReference>
<dbReference type="Proteomes" id="UP000294003">
    <property type="component" value="Unassembled WGS sequence"/>
</dbReference>
<reference evidence="14 15" key="1">
    <citation type="submission" date="2018-06" db="EMBL/GenBank/DDBJ databases">
        <title>Complete Genomes of Monosporascus.</title>
        <authorList>
            <person name="Robinson A.J."/>
            <person name="Natvig D.O."/>
        </authorList>
    </citation>
    <scope>NUCLEOTIDE SEQUENCE [LARGE SCALE GENOMIC DNA]</scope>
    <source>
        <strain evidence="14 15">CBS 609.92</strain>
    </source>
</reference>
<dbReference type="PROSITE" id="PS00455">
    <property type="entry name" value="AMP_BINDING"/>
    <property type="match status" value="1"/>
</dbReference>
<gene>
    <name evidence="14" type="ORF">DL762_008665</name>
</gene>
<feature type="region of interest" description="C-terminal hotdog fold" evidence="10">
    <location>
        <begin position="1092"/>
        <end position="1240"/>
    </location>
</feature>
<feature type="domain" description="Carrier" evidence="11">
    <location>
        <begin position="3280"/>
        <end position="3360"/>
    </location>
</feature>
<dbReference type="Gene3D" id="1.10.1200.10">
    <property type="entry name" value="ACP-like"/>
    <property type="match status" value="1"/>
</dbReference>
<name>A0ABY0GVJ9_9PEZI</name>
<accession>A0ABY0GVJ9</accession>
<feature type="domain" description="PKS/mFAS DH" evidence="13">
    <location>
        <begin position="943"/>
        <end position="1240"/>
    </location>
</feature>
<comment type="similarity">
    <text evidence="9">In the C-terminal section; belongs to the NRP synthetase family.</text>
</comment>
<dbReference type="Gene3D" id="3.30.300.30">
    <property type="match status" value="1"/>
</dbReference>
<dbReference type="InterPro" id="IPR036291">
    <property type="entry name" value="NAD(P)-bd_dom_sf"/>
</dbReference>
<evidence type="ECO:0000256" key="5">
    <source>
        <dbReference type="ARBA" id="ARBA00022679"/>
    </source>
</evidence>
<evidence type="ECO:0000259" key="12">
    <source>
        <dbReference type="PROSITE" id="PS52004"/>
    </source>
</evidence>
<dbReference type="InterPro" id="IPR049552">
    <property type="entry name" value="PKS_DH_N"/>
</dbReference>
<dbReference type="InterPro" id="IPR020807">
    <property type="entry name" value="PKS_DH"/>
</dbReference>
<evidence type="ECO:0000256" key="7">
    <source>
        <dbReference type="ARBA" id="ARBA00023002"/>
    </source>
</evidence>
<feature type="domain" description="Carrier" evidence="11">
    <location>
        <begin position="2139"/>
        <end position="2221"/>
    </location>
</feature>
<dbReference type="PROSITE" id="PS00606">
    <property type="entry name" value="KS3_1"/>
    <property type="match status" value="1"/>
</dbReference>
<dbReference type="Pfam" id="PF14765">
    <property type="entry name" value="PS-DH"/>
    <property type="match status" value="1"/>
</dbReference>